<dbReference type="EMBL" id="JRTT01000030">
    <property type="protein sequence ID" value="KHD75180.1"/>
    <property type="molecule type" value="Genomic_DNA"/>
</dbReference>
<dbReference type="Proteomes" id="UP000054537">
    <property type="component" value="Unassembled WGS sequence"/>
</dbReference>
<keyword evidence="3" id="KW-1185">Reference proteome</keyword>
<feature type="domain" description="DUF6879" evidence="1">
    <location>
        <begin position="7"/>
        <end position="170"/>
    </location>
</feature>
<dbReference type="eggNOG" id="ENOG5032UPC">
    <property type="taxonomic scope" value="Bacteria"/>
</dbReference>
<sequence length="172" mass="19531">MASLDEAEFDRLLRTFERSSDHLETRDAYGTEIEIPYMAKWAAQEPDDLSWLDDWCATLRNHVAAGKSIRRARVVSEPLSDYQRWSLSIAGPMVDAGEDIRWTPRSLVSSLALPGNDFYLFDDRLVVFLLYTGNGLNAGMETSTDPADLNLCRSAFDAVWKLAIPHRDYEPK</sequence>
<dbReference type="InterPro" id="IPR049244">
    <property type="entry name" value="DUF6879"/>
</dbReference>
<comment type="caution">
    <text evidence="2">The sequence shown here is derived from an EMBL/GenBank/DDBJ whole genome shotgun (WGS) entry which is preliminary data.</text>
</comment>
<proteinExistence type="predicted"/>
<reference evidence="2 3" key="1">
    <citation type="submission" date="2014-10" db="EMBL/GenBank/DDBJ databases">
        <title>Draft genome sequence of Actinoplanes utahensis NRRL 12052.</title>
        <authorList>
            <person name="Velasco-Bucheli B."/>
            <person name="del Cerro C."/>
            <person name="Hormigo D."/>
            <person name="Garcia J.L."/>
            <person name="Acebal C."/>
            <person name="Arroyo M."/>
            <person name="de la Mata I."/>
        </authorList>
    </citation>
    <scope>NUCLEOTIDE SEQUENCE [LARGE SCALE GENOMIC DNA]</scope>
    <source>
        <strain evidence="2 3">NRRL 12052</strain>
    </source>
</reference>
<evidence type="ECO:0000313" key="2">
    <source>
        <dbReference type="EMBL" id="KHD75180.1"/>
    </source>
</evidence>
<dbReference type="STRING" id="1869.MB27_24100"/>
<dbReference type="Pfam" id="PF21806">
    <property type="entry name" value="DUF6879"/>
    <property type="match status" value="1"/>
</dbReference>
<dbReference type="OrthoDB" id="3821358at2"/>
<accession>A0A0A6UGK9</accession>
<protein>
    <recommendedName>
        <fullName evidence="1">DUF6879 domain-containing protein</fullName>
    </recommendedName>
</protein>
<name>A0A0A6UGK9_ACTUT</name>
<evidence type="ECO:0000313" key="3">
    <source>
        <dbReference type="Proteomes" id="UP000054537"/>
    </source>
</evidence>
<dbReference type="AlphaFoldDB" id="A0A0A6UGK9"/>
<dbReference type="RefSeq" id="WP_043527922.1">
    <property type="nucleotide sequence ID" value="NZ_BAABKU010000001.1"/>
</dbReference>
<gene>
    <name evidence="2" type="ORF">MB27_24100</name>
</gene>
<evidence type="ECO:0000259" key="1">
    <source>
        <dbReference type="Pfam" id="PF21806"/>
    </source>
</evidence>
<organism evidence="2 3">
    <name type="scientific">Actinoplanes utahensis</name>
    <dbReference type="NCBI Taxonomy" id="1869"/>
    <lineage>
        <taxon>Bacteria</taxon>
        <taxon>Bacillati</taxon>
        <taxon>Actinomycetota</taxon>
        <taxon>Actinomycetes</taxon>
        <taxon>Micromonosporales</taxon>
        <taxon>Micromonosporaceae</taxon>
        <taxon>Actinoplanes</taxon>
    </lineage>
</organism>